<dbReference type="InterPro" id="IPR029055">
    <property type="entry name" value="Ntn_hydrolases_N"/>
</dbReference>
<reference evidence="6" key="1">
    <citation type="submission" date="2022-03" db="EMBL/GenBank/DDBJ databases">
        <title>Brevibacterium spongiae sp. nov., isolated from marine sponge.</title>
        <authorList>
            <person name="Li Z."/>
            <person name="Zhang M."/>
        </authorList>
    </citation>
    <scope>NUCLEOTIDE SEQUENCE</scope>
    <source>
        <strain evidence="6">WHS-Z9</strain>
    </source>
</reference>
<keyword evidence="5" id="KW-0812">Transmembrane</keyword>
<dbReference type="Gene3D" id="1.10.1400.10">
    <property type="match status" value="1"/>
</dbReference>
<dbReference type="PANTHER" id="PTHR34218">
    <property type="entry name" value="PEPTIDASE S45 PENICILLIN AMIDASE"/>
    <property type="match status" value="1"/>
</dbReference>
<protein>
    <submittedName>
        <fullName evidence="6">Penicillin acylase family protein</fullName>
    </submittedName>
</protein>
<accession>A0ABY5SJ90</accession>
<organism evidence="6 7">
    <name type="scientific">Brevibacterium spongiae</name>
    <dbReference type="NCBI Taxonomy" id="2909672"/>
    <lineage>
        <taxon>Bacteria</taxon>
        <taxon>Bacillati</taxon>
        <taxon>Actinomycetota</taxon>
        <taxon>Actinomycetes</taxon>
        <taxon>Micrococcales</taxon>
        <taxon>Brevibacteriaceae</taxon>
        <taxon>Brevibacterium</taxon>
    </lineage>
</organism>
<sequence length="919" mass="99549">MAEPDAQNEKESSVLLKVFRPSGGSSLSVSGRILIRVLAGILVLALLLALIGVFLVRRSFPTTDGEISLPGLDAAVTVHRDESGVPTIEAETAHDLFLAQGFVHAQDRFWEMDFRRHVTSGRLSELFGKSQLGTDTFIRTLGWRKVAEEEVKKLDPTSLAYYQAYADGVNAYLKDKSPSQVSLEYTVLGLQTGGTTIEKWTPVDSVAWLKAMAWDLRSNLEDEIDRTVLSAELDEQQVDDLYPDYPYETRPTILGGIAGEKAAKNGSRRGKVPADSQDPAPDSADASADDEEARAGGTVTDAPDAADAGDPAAGSAAGSADADVPGAADDLLELRSTVASLPQMLGMNSDDIGSNSWVISGEHTKSGSPLLANDPHLAPAMPSVWYQVGLRCKKVTEECPFDVTGFSFSGLPGVVIGHNQSIAWGLTNLGADVTDLVVEKIRDGRVIRDDGDEPVRVRKETVKVAGEESREITIRSTSNGPLVSELDGSYRRALDAATGADTKNPKSGPDEEHYRLALDWTALRPGTTASAVFAINKATNWQEFRHAASLFDVPSQNLVYADVAGNIGYQAPGMIPRRGTADGTVPRRGWKSEEDWQGWIDFEDLPSLYNPERGWIVTANNPVAAPGETVDLGGDFDYGDRARRITKRIKDAVAEGRKLKPADMSAIQGDDLNPFASKLVPVATKVHSRGDEDILRAKEMLKKWNGSDAANSAAAAYFNVLSKTLLDQVIADKLPEGVSPSGGSRWYLVMSNLLEDPESSWWKSKGVDSQDEALRKAMKTAWTTTEDLLGSEPATWRWGILHRLTIRNASLGESGITPVEKLFNRGPYEVSGGSGVVHATGWDASVGYETNWVPSMRQMVDLSNFDASNWINLTGASGHAFHPHYDDQTNDWAANVNRPWPYSKQAVAAAAEDTLTLEP</sequence>
<evidence type="ECO:0000313" key="7">
    <source>
        <dbReference type="Proteomes" id="UP001064879"/>
    </source>
</evidence>
<feature type="transmembrane region" description="Helical" evidence="5">
    <location>
        <begin position="33"/>
        <end position="56"/>
    </location>
</feature>
<dbReference type="Proteomes" id="UP001064879">
    <property type="component" value="Chromosome"/>
</dbReference>
<dbReference type="Gene3D" id="3.60.20.10">
    <property type="entry name" value="Glutamine Phosphoribosylpyrophosphate, subunit 1, domain 1"/>
    <property type="match status" value="1"/>
</dbReference>
<gene>
    <name evidence="6" type="ORF">L1F31_10615</name>
</gene>
<evidence type="ECO:0000256" key="2">
    <source>
        <dbReference type="ARBA" id="ARBA00022801"/>
    </source>
</evidence>
<keyword evidence="3" id="KW-0865">Zymogen</keyword>
<dbReference type="RefSeq" id="WP_265417269.1">
    <property type="nucleotide sequence ID" value="NZ_CP093443.1"/>
</dbReference>
<dbReference type="Pfam" id="PF01804">
    <property type="entry name" value="Penicil_amidase"/>
    <property type="match status" value="1"/>
</dbReference>
<dbReference type="InterPro" id="IPR002692">
    <property type="entry name" value="S45"/>
</dbReference>
<dbReference type="Gene3D" id="2.30.120.10">
    <property type="match status" value="1"/>
</dbReference>
<keyword evidence="2" id="KW-0378">Hydrolase</keyword>
<feature type="compositionally biased region" description="Low complexity" evidence="4">
    <location>
        <begin position="295"/>
        <end position="324"/>
    </location>
</feature>
<proteinExistence type="inferred from homology"/>
<keyword evidence="5" id="KW-1133">Transmembrane helix</keyword>
<dbReference type="InterPro" id="IPR043147">
    <property type="entry name" value="Penicillin_amidase_A-knob"/>
</dbReference>
<dbReference type="SUPFAM" id="SSF56235">
    <property type="entry name" value="N-terminal nucleophile aminohydrolases (Ntn hydrolases)"/>
    <property type="match status" value="1"/>
</dbReference>
<dbReference type="EMBL" id="CP093443">
    <property type="protein sequence ID" value="UVI34588.1"/>
    <property type="molecule type" value="Genomic_DNA"/>
</dbReference>
<keyword evidence="5" id="KW-0472">Membrane</keyword>
<feature type="region of interest" description="Disordered" evidence="4">
    <location>
        <begin position="262"/>
        <end position="324"/>
    </location>
</feature>
<feature type="compositionally biased region" description="Low complexity" evidence="4">
    <location>
        <begin position="273"/>
        <end position="286"/>
    </location>
</feature>
<evidence type="ECO:0000256" key="4">
    <source>
        <dbReference type="SAM" id="MobiDB-lite"/>
    </source>
</evidence>
<evidence type="ECO:0000256" key="1">
    <source>
        <dbReference type="ARBA" id="ARBA00006586"/>
    </source>
</evidence>
<dbReference type="CDD" id="cd03747">
    <property type="entry name" value="Ntn_PGA_like"/>
    <property type="match status" value="1"/>
</dbReference>
<evidence type="ECO:0000256" key="5">
    <source>
        <dbReference type="SAM" id="Phobius"/>
    </source>
</evidence>
<evidence type="ECO:0000256" key="3">
    <source>
        <dbReference type="ARBA" id="ARBA00023145"/>
    </source>
</evidence>
<evidence type="ECO:0000313" key="6">
    <source>
        <dbReference type="EMBL" id="UVI34588.1"/>
    </source>
</evidence>
<name>A0ABY5SJ90_9MICO</name>
<dbReference type="Gene3D" id="1.10.439.10">
    <property type="entry name" value="Penicillin Amidohydrolase, domain 1"/>
    <property type="match status" value="1"/>
</dbReference>
<dbReference type="PIRSF" id="PIRSF001227">
    <property type="entry name" value="Pen_acylase"/>
    <property type="match status" value="1"/>
</dbReference>
<dbReference type="PANTHER" id="PTHR34218:SF4">
    <property type="entry name" value="ACYL-HOMOSERINE LACTONE ACYLASE QUIP"/>
    <property type="match status" value="1"/>
</dbReference>
<keyword evidence="7" id="KW-1185">Reference proteome</keyword>
<dbReference type="InterPro" id="IPR043146">
    <property type="entry name" value="Penicillin_amidase_N_B-knob"/>
</dbReference>
<comment type="similarity">
    <text evidence="1">Belongs to the peptidase S45 family.</text>
</comment>
<dbReference type="InterPro" id="IPR014395">
    <property type="entry name" value="Pen/GL7ACA/AHL_acylase"/>
</dbReference>
<dbReference type="InterPro" id="IPR023343">
    <property type="entry name" value="Penicillin_amidase_dom1"/>
</dbReference>